<dbReference type="GO" id="GO:0008270">
    <property type="term" value="F:zinc ion binding"/>
    <property type="evidence" value="ECO:0007669"/>
    <property type="project" value="TreeGrafter"/>
</dbReference>
<feature type="domain" description="Sec23/Sec24 trunk" evidence="1">
    <location>
        <begin position="1"/>
        <end position="129"/>
    </location>
</feature>
<proteinExistence type="predicted"/>
<sequence>MLVVADLDDVFLPLPDDLLVNLSDSRHVVDAFLDSLPSMFQGTSNVESAFGPALKAAFMVMSTLPSLGVGRLRLRGDDLRMYGTDKEHTLRLPEDPFYKQMAAEFTKNQIAVDIYAFSEKYSDIASLGDNTQELFAQCFHTSHTLAVGERRIRVHTTAAPVVADLSEMYRQADTGAIVSLLGRLAIENSLSQKLEDARQSLQLKLVKSLKEYRNLYVVQHRLGGRLIFPESLKFLPLVLKELRAKDPSSYQSCRLVRQGEQPRELSLFLTNLVEDQTAGSSGYVDWILQVFRQSQGS</sequence>
<dbReference type="Pfam" id="PF04811">
    <property type="entry name" value="Sec23_trunk"/>
    <property type="match status" value="1"/>
</dbReference>
<dbReference type="GO" id="GO:0006886">
    <property type="term" value="P:intracellular protein transport"/>
    <property type="evidence" value="ECO:0007669"/>
    <property type="project" value="InterPro"/>
</dbReference>
<dbReference type="Gene3D" id="1.20.120.730">
    <property type="entry name" value="Sec23/Sec24 helical domain"/>
    <property type="match status" value="1"/>
</dbReference>
<dbReference type="AlphaFoldDB" id="A0A427AWF9"/>
<dbReference type="Proteomes" id="UP000287651">
    <property type="component" value="Unassembled WGS sequence"/>
</dbReference>
<dbReference type="Pfam" id="PF04815">
    <property type="entry name" value="Sec23_helical"/>
    <property type="match status" value="1"/>
</dbReference>
<evidence type="ECO:0000259" key="1">
    <source>
        <dbReference type="Pfam" id="PF04811"/>
    </source>
</evidence>
<evidence type="ECO:0000259" key="2">
    <source>
        <dbReference type="Pfam" id="PF04815"/>
    </source>
</evidence>
<dbReference type="PANTHER" id="PTHR13803">
    <property type="entry name" value="SEC24-RELATED PROTEIN"/>
    <property type="match status" value="1"/>
</dbReference>
<dbReference type="GO" id="GO:0070971">
    <property type="term" value="C:endoplasmic reticulum exit site"/>
    <property type="evidence" value="ECO:0007669"/>
    <property type="project" value="TreeGrafter"/>
</dbReference>
<name>A0A427AWF9_ENSVE</name>
<protein>
    <recommendedName>
        <fullName evidence="5">Sec23/Sec24 trunk domain-containing protein</fullName>
    </recommendedName>
</protein>
<dbReference type="SUPFAM" id="SSF53300">
    <property type="entry name" value="vWA-like"/>
    <property type="match status" value="1"/>
</dbReference>
<evidence type="ECO:0000313" key="4">
    <source>
        <dbReference type="Proteomes" id="UP000287651"/>
    </source>
</evidence>
<organism evidence="3 4">
    <name type="scientific">Ensete ventricosum</name>
    <name type="common">Abyssinian banana</name>
    <name type="synonym">Musa ensete</name>
    <dbReference type="NCBI Taxonomy" id="4639"/>
    <lineage>
        <taxon>Eukaryota</taxon>
        <taxon>Viridiplantae</taxon>
        <taxon>Streptophyta</taxon>
        <taxon>Embryophyta</taxon>
        <taxon>Tracheophyta</taxon>
        <taxon>Spermatophyta</taxon>
        <taxon>Magnoliopsida</taxon>
        <taxon>Liliopsida</taxon>
        <taxon>Zingiberales</taxon>
        <taxon>Musaceae</taxon>
        <taxon>Ensete</taxon>
    </lineage>
</organism>
<dbReference type="SUPFAM" id="SSF82754">
    <property type="entry name" value="C-terminal, gelsolin-like domain of Sec23/24"/>
    <property type="match status" value="1"/>
</dbReference>
<dbReference type="InterPro" id="IPR006900">
    <property type="entry name" value="Sec23/24_helical_dom"/>
</dbReference>
<dbReference type="GO" id="GO:0030127">
    <property type="term" value="C:COPII vesicle coat"/>
    <property type="evidence" value="ECO:0007669"/>
    <property type="project" value="InterPro"/>
</dbReference>
<dbReference type="EMBL" id="AMZH03001107">
    <property type="protein sequence ID" value="RRT80592.1"/>
    <property type="molecule type" value="Genomic_DNA"/>
</dbReference>
<dbReference type="SUPFAM" id="SSF81995">
    <property type="entry name" value="beta-sandwich domain of Sec23/24"/>
    <property type="match status" value="1"/>
</dbReference>
<evidence type="ECO:0008006" key="5">
    <source>
        <dbReference type="Google" id="ProtNLM"/>
    </source>
</evidence>
<dbReference type="PANTHER" id="PTHR13803:SF39">
    <property type="entry name" value="SECRETORY 24AB, ISOFORM A"/>
    <property type="match status" value="1"/>
</dbReference>
<dbReference type="GO" id="GO:0090110">
    <property type="term" value="P:COPII-coated vesicle cargo loading"/>
    <property type="evidence" value="ECO:0007669"/>
    <property type="project" value="TreeGrafter"/>
</dbReference>
<dbReference type="InterPro" id="IPR036465">
    <property type="entry name" value="vWFA_dom_sf"/>
</dbReference>
<dbReference type="InterPro" id="IPR050550">
    <property type="entry name" value="SEC23_SEC24_subfamily"/>
</dbReference>
<dbReference type="SUPFAM" id="SSF81811">
    <property type="entry name" value="Helical domain of Sec23/24"/>
    <property type="match status" value="1"/>
</dbReference>
<dbReference type="GO" id="GO:0000149">
    <property type="term" value="F:SNARE binding"/>
    <property type="evidence" value="ECO:0007669"/>
    <property type="project" value="TreeGrafter"/>
</dbReference>
<accession>A0A427AWF9</accession>
<evidence type="ECO:0000313" key="3">
    <source>
        <dbReference type="EMBL" id="RRT80592.1"/>
    </source>
</evidence>
<dbReference type="InterPro" id="IPR036175">
    <property type="entry name" value="Sec23/24_helical_dom_sf"/>
</dbReference>
<gene>
    <name evidence="3" type="ORF">B296_00016687</name>
</gene>
<comment type="caution">
    <text evidence="3">The sequence shown here is derived from an EMBL/GenBank/DDBJ whole genome shotgun (WGS) entry which is preliminary data.</text>
</comment>
<dbReference type="InterPro" id="IPR036180">
    <property type="entry name" value="Gelsolin-like_dom_sf"/>
</dbReference>
<feature type="domain" description="Sec23/Sec24 helical" evidence="2">
    <location>
        <begin position="173"/>
        <end position="243"/>
    </location>
</feature>
<dbReference type="InterPro" id="IPR006896">
    <property type="entry name" value="Sec23/24_trunk_dom"/>
</dbReference>
<reference evidence="3 4" key="1">
    <citation type="journal article" date="2014" name="Agronomy (Basel)">
        <title>A Draft Genome Sequence for Ensete ventricosum, the Drought-Tolerant Tree Against Hunger.</title>
        <authorList>
            <person name="Harrison J."/>
            <person name="Moore K.A."/>
            <person name="Paszkiewicz K."/>
            <person name="Jones T."/>
            <person name="Grant M."/>
            <person name="Ambacheew D."/>
            <person name="Muzemil S."/>
            <person name="Studholme D.J."/>
        </authorList>
    </citation>
    <scope>NUCLEOTIDE SEQUENCE [LARGE SCALE GENOMIC DNA]</scope>
</reference>
<dbReference type="Gene3D" id="3.40.50.410">
    <property type="entry name" value="von Willebrand factor, type A domain"/>
    <property type="match status" value="1"/>
</dbReference>